<dbReference type="eggNOG" id="COG0655">
    <property type="taxonomic scope" value="Bacteria"/>
</dbReference>
<organism evidence="5 6">
    <name type="scientific">Bifidobacterium actinocoloniiforme DSM 22766</name>
    <dbReference type="NCBI Taxonomy" id="1437605"/>
    <lineage>
        <taxon>Bacteria</taxon>
        <taxon>Bacillati</taxon>
        <taxon>Actinomycetota</taxon>
        <taxon>Actinomycetes</taxon>
        <taxon>Bifidobacteriales</taxon>
        <taxon>Bifidobacteriaceae</taxon>
        <taxon>Bifidobacterium</taxon>
    </lineage>
</organism>
<feature type="region of interest" description="Disordered" evidence="3">
    <location>
        <begin position="29"/>
        <end position="53"/>
    </location>
</feature>
<proteinExistence type="predicted"/>
<dbReference type="Proteomes" id="UP000029015">
    <property type="component" value="Unassembled WGS sequence"/>
</dbReference>
<keyword evidence="6" id="KW-1185">Reference proteome</keyword>
<dbReference type="Gene3D" id="3.40.50.360">
    <property type="match status" value="1"/>
</dbReference>
<keyword evidence="1" id="KW-0285">Flavoprotein</keyword>
<evidence type="ECO:0000256" key="2">
    <source>
        <dbReference type="ARBA" id="ARBA00022643"/>
    </source>
</evidence>
<gene>
    <name evidence="5" type="ORF">BACT_0708</name>
</gene>
<sequence length="199" mass="21330">MVFLLRAAIGAVAVWGFTLRQNSAAPAASVSLGSGSAKGASPRGRKDFAKPQHSVSGSKIVFINASQNAQGNTSSLAQRMLGKQPYTQINLSEHHIPQVGQGDGDFDAIWNQLKGADIIVVGTPVYWSNMSGYLKTFIDHLQINSDLEGSDLYVIVQGGGCRADQHHQLHLRHNEPGRGTVQDEFRGHCAEGQASARTP</sequence>
<dbReference type="RefSeq" id="WP_051905253.1">
    <property type="nucleotide sequence ID" value="NZ_CP011786.1"/>
</dbReference>
<evidence type="ECO:0000313" key="5">
    <source>
        <dbReference type="EMBL" id="KFI40006.1"/>
    </source>
</evidence>
<keyword evidence="2" id="KW-0288">FMN</keyword>
<feature type="domain" description="NADPH-dependent FMN reductase-like" evidence="4">
    <location>
        <begin position="59"/>
        <end position="173"/>
    </location>
</feature>
<evidence type="ECO:0000256" key="1">
    <source>
        <dbReference type="ARBA" id="ARBA00022630"/>
    </source>
</evidence>
<dbReference type="Pfam" id="PF03358">
    <property type="entry name" value="FMN_red"/>
    <property type="match status" value="1"/>
</dbReference>
<dbReference type="PANTHER" id="PTHR43278:SF4">
    <property type="entry name" value="NAD(P)H-DEPENDENT FMN-CONTAINING OXIDOREDUCTASE YWQN-RELATED"/>
    <property type="match status" value="1"/>
</dbReference>
<dbReference type="GO" id="GO:0016491">
    <property type="term" value="F:oxidoreductase activity"/>
    <property type="evidence" value="ECO:0007669"/>
    <property type="project" value="InterPro"/>
</dbReference>
<reference evidence="5 6" key="1">
    <citation type="submission" date="2014-03" db="EMBL/GenBank/DDBJ databases">
        <title>Genomics of Bifidobacteria.</title>
        <authorList>
            <person name="Ventura M."/>
            <person name="Milani C."/>
            <person name="Lugli G.A."/>
        </authorList>
    </citation>
    <scope>NUCLEOTIDE SEQUENCE [LARGE SCALE GENOMIC DNA]</scope>
    <source>
        <strain evidence="5 6">DSM 22766</strain>
    </source>
</reference>
<name>A0A086Z0F6_9BIFI</name>
<dbReference type="AlphaFoldDB" id="A0A086Z0F6"/>
<dbReference type="InterPro" id="IPR029039">
    <property type="entry name" value="Flavoprotein-like_sf"/>
</dbReference>
<evidence type="ECO:0000313" key="6">
    <source>
        <dbReference type="Proteomes" id="UP000029015"/>
    </source>
</evidence>
<dbReference type="PANTHER" id="PTHR43278">
    <property type="entry name" value="NAD(P)H-DEPENDENT FMN-CONTAINING OXIDOREDUCTASE YWQN-RELATED"/>
    <property type="match status" value="1"/>
</dbReference>
<protein>
    <submittedName>
        <fullName evidence="5">Putative flavodoxin protein</fullName>
    </submittedName>
</protein>
<dbReference type="OrthoDB" id="9812295at2"/>
<dbReference type="EMBL" id="JGYK01000001">
    <property type="protein sequence ID" value="KFI40006.1"/>
    <property type="molecule type" value="Genomic_DNA"/>
</dbReference>
<comment type="caution">
    <text evidence="5">The sequence shown here is derived from an EMBL/GenBank/DDBJ whole genome shotgun (WGS) entry which is preliminary data.</text>
</comment>
<accession>A0A086Z0F6</accession>
<dbReference type="InterPro" id="IPR005025">
    <property type="entry name" value="FMN_Rdtase-like_dom"/>
</dbReference>
<dbReference type="InterPro" id="IPR051796">
    <property type="entry name" value="ISF_SsuE-like"/>
</dbReference>
<dbReference type="SUPFAM" id="SSF52218">
    <property type="entry name" value="Flavoproteins"/>
    <property type="match status" value="1"/>
</dbReference>
<evidence type="ECO:0000256" key="3">
    <source>
        <dbReference type="SAM" id="MobiDB-lite"/>
    </source>
</evidence>
<evidence type="ECO:0000259" key="4">
    <source>
        <dbReference type="Pfam" id="PF03358"/>
    </source>
</evidence>